<comment type="similarity">
    <text evidence="2 14">Belongs to the cytochrome c oxidase subunit 2 family.</text>
</comment>
<feature type="transmembrane region" description="Helical" evidence="17">
    <location>
        <begin position="112"/>
        <end position="133"/>
    </location>
</feature>
<feature type="compositionally biased region" description="Low complexity" evidence="16">
    <location>
        <begin position="331"/>
        <end position="355"/>
    </location>
</feature>
<dbReference type="InterPro" id="IPR002429">
    <property type="entry name" value="CcO_II-like_C"/>
</dbReference>
<evidence type="ECO:0000313" key="20">
    <source>
        <dbReference type="EMBL" id="CAG4977642.1"/>
    </source>
</evidence>
<feature type="transmembrane region" description="Helical" evidence="17">
    <location>
        <begin position="154"/>
        <end position="173"/>
    </location>
</feature>
<dbReference type="PROSITE" id="PS00078">
    <property type="entry name" value="COX2"/>
    <property type="match status" value="1"/>
</dbReference>
<evidence type="ECO:0000259" key="19">
    <source>
        <dbReference type="PROSITE" id="PS50999"/>
    </source>
</evidence>
<sequence>MGYPLRRAPFQVAKRGALRGLASHLSAVDPCPKGTGAGSGSPRSTMQTHVNQVILGLEVMKAGRFKQWAMGVAAMATPVLAFAQSADPERWQLNMGRGVTHLSNNAYDAHMLALWICVAIGVLVFGAMAVAMFKFRKSKGAVADRDFTHSTRLEILWTVIPVVLLVLMAAPATTKLIAMYDTRDAEMTVKVTGYQWMWKYEYLGQGVEFTSRLDRKSDALRQSGVVPTVADHANYLLDVDNMLVLPTDTKIRFVITADDVIHAWWVPALGWKQDAVPGIVNEAWTDISTPGIYRGQCAELCGKDHGFMPIVVKAVPPAEYRQWLAARRAGNAPAPAPAAAPAAAPAEPAPVEQAPNSDDEAAPAVAVAG</sequence>
<dbReference type="EC" id="7.1.1.9" evidence="15"/>
<evidence type="ECO:0000256" key="1">
    <source>
        <dbReference type="ARBA" id="ARBA00004141"/>
    </source>
</evidence>
<evidence type="ECO:0000256" key="12">
    <source>
        <dbReference type="ARBA" id="ARBA00024688"/>
    </source>
</evidence>
<reference evidence="20 21" key="1">
    <citation type="submission" date="2021-04" db="EMBL/GenBank/DDBJ databases">
        <authorList>
            <person name="Rodrigo-Torres L."/>
            <person name="Arahal R. D."/>
            <person name="Lucena T."/>
        </authorList>
    </citation>
    <scope>NUCLEOTIDE SEQUENCE [LARGE SCALE GENOMIC DNA]</scope>
    <source>
        <strain evidence="20 21">CECT 30171</strain>
    </source>
</reference>
<evidence type="ECO:0000313" key="21">
    <source>
        <dbReference type="Proteomes" id="UP000680116"/>
    </source>
</evidence>
<organism evidence="20 21">
    <name type="scientific">Novilysobacter luteus</name>
    <dbReference type="NCBI Taxonomy" id="2822368"/>
    <lineage>
        <taxon>Bacteria</taxon>
        <taxon>Pseudomonadati</taxon>
        <taxon>Pseudomonadota</taxon>
        <taxon>Gammaproteobacteria</taxon>
        <taxon>Lysobacterales</taxon>
        <taxon>Lysobacteraceae</taxon>
        <taxon>Novilysobacter</taxon>
    </lineage>
</organism>
<proteinExistence type="inferred from homology"/>
<dbReference type="PRINTS" id="PR01166">
    <property type="entry name" value="CYCOXIDASEII"/>
</dbReference>
<keyword evidence="4 14" id="KW-0679">Respiratory chain</keyword>
<accession>A0ABN7QZY1</accession>
<evidence type="ECO:0000256" key="3">
    <source>
        <dbReference type="ARBA" id="ARBA00022448"/>
    </source>
</evidence>
<dbReference type="InterPro" id="IPR045187">
    <property type="entry name" value="CcO_II"/>
</dbReference>
<keyword evidence="11 17" id="KW-0472">Membrane</keyword>
<evidence type="ECO:0000256" key="2">
    <source>
        <dbReference type="ARBA" id="ARBA00007866"/>
    </source>
</evidence>
<evidence type="ECO:0000256" key="5">
    <source>
        <dbReference type="ARBA" id="ARBA00022692"/>
    </source>
</evidence>
<dbReference type="InterPro" id="IPR036257">
    <property type="entry name" value="Cyt_c_oxidase_su2_TM_sf"/>
</dbReference>
<comment type="subcellular location">
    <subcellularLocation>
        <location evidence="14">Cell membrane</location>
        <topology evidence="14">Multi-pass membrane protein</topology>
    </subcellularLocation>
    <subcellularLocation>
        <location evidence="1">Membrane</location>
        <topology evidence="1">Multi-pass membrane protein</topology>
    </subcellularLocation>
</comment>
<dbReference type="EMBL" id="OU015430">
    <property type="protein sequence ID" value="CAG4977642.1"/>
    <property type="molecule type" value="Genomic_DNA"/>
</dbReference>
<dbReference type="NCBIfam" id="TIGR02866">
    <property type="entry name" value="CoxB"/>
    <property type="match status" value="1"/>
</dbReference>
<gene>
    <name evidence="20" type="ORF">LYB30171_02451</name>
</gene>
<evidence type="ECO:0000256" key="15">
    <source>
        <dbReference type="RuleBase" id="RU004024"/>
    </source>
</evidence>
<evidence type="ECO:0000256" key="9">
    <source>
        <dbReference type="ARBA" id="ARBA00022989"/>
    </source>
</evidence>
<dbReference type="PROSITE" id="PS50857">
    <property type="entry name" value="COX2_CUA"/>
    <property type="match status" value="1"/>
</dbReference>
<dbReference type="InterPro" id="IPR008972">
    <property type="entry name" value="Cupredoxin"/>
</dbReference>
<evidence type="ECO:0000256" key="13">
    <source>
        <dbReference type="ARBA" id="ARBA00047816"/>
    </source>
</evidence>
<evidence type="ECO:0000256" key="16">
    <source>
        <dbReference type="SAM" id="MobiDB-lite"/>
    </source>
</evidence>
<evidence type="ECO:0000259" key="18">
    <source>
        <dbReference type="PROSITE" id="PS50857"/>
    </source>
</evidence>
<evidence type="ECO:0000256" key="17">
    <source>
        <dbReference type="SAM" id="Phobius"/>
    </source>
</evidence>
<comment type="cofactor">
    <cofactor evidence="15">
        <name>Cu cation</name>
        <dbReference type="ChEBI" id="CHEBI:23378"/>
    </cofactor>
    <text evidence="15">Binds a copper A center.</text>
</comment>
<keyword evidence="5 14" id="KW-0812">Transmembrane</keyword>
<evidence type="ECO:0000256" key="10">
    <source>
        <dbReference type="ARBA" id="ARBA00023008"/>
    </source>
</evidence>
<dbReference type="SUPFAM" id="SSF81464">
    <property type="entry name" value="Cytochrome c oxidase subunit II-like, transmembrane region"/>
    <property type="match status" value="1"/>
</dbReference>
<evidence type="ECO:0000256" key="4">
    <source>
        <dbReference type="ARBA" id="ARBA00022660"/>
    </source>
</evidence>
<keyword evidence="21" id="KW-1185">Reference proteome</keyword>
<keyword evidence="9 17" id="KW-1133">Transmembrane helix</keyword>
<feature type="domain" description="Cytochrome oxidase subunit II transmembrane region profile" evidence="19">
    <location>
        <begin position="87"/>
        <end position="183"/>
    </location>
</feature>
<keyword evidence="3 14" id="KW-0813">Transport</keyword>
<dbReference type="Pfam" id="PF00116">
    <property type="entry name" value="COX2"/>
    <property type="match status" value="1"/>
</dbReference>
<protein>
    <recommendedName>
        <fullName evidence="15">Cytochrome c oxidase subunit 2</fullName>
        <ecNumber evidence="15">7.1.1.9</ecNumber>
    </recommendedName>
</protein>
<keyword evidence="8 14" id="KW-0249">Electron transport</keyword>
<dbReference type="InterPro" id="IPR011759">
    <property type="entry name" value="Cyt_c_oxidase_su2_TM_dom"/>
</dbReference>
<evidence type="ECO:0000256" key="11">
    <source>
        <dbReference type="ARBA" id="ARBA00023136"/>
    </source>
</evidence>
<keyword evidence="6 15" id="KW-0479">Metal-binding</keyword>
<evidence type="ECO:0000256" key="14">
    <source>
        <dbReference type="RuleBase" id="RU000456"/>
    </source>
</evidence>
<feature type="transmembrane region" description="Helical" evidence="17">
    <location>
        <begin position="68"/>
        <end position="86"/>
    </location>
</feature>
<name>A0ABN7QZY1_9GAMM</name>
<dbReference type="PANTHER" id="PTHR22888">
    <property type="entry name" value="CYTOCHROME C OXIDASE, SUBUNIT II"/>
    <property type="match status" value="1"/>
</dbReference>
<dbReference type="Pfam" id="PF02790">
    <property type="entry name" value="COX2_TM"/>
    <property type="match status" value="1"/>
</dbReference>
<dbReference type="Gene3D" id="1.10.287.90">
    <property type="match status" value="1"/>
</dbReference>
<keyword evidence="10 15" id="KW-0186">Copper</keyword>
<evidence type="ECO:0000256" key="6">
    <source>
        <dbReference type="ARBA" id="ARBA00022723"/>
    </source>
</evidence>
<dbReference type="InterPro" id="IPR014222">
    <property type="entry name" value="Cyt_c_oxidase_su2"/>
</dbReference>
<dbReference type="PROSITE" id="PS50999">
    <property type="entry name" value="COX2_TM"/>
    <property type="match status" value="1"/>
</dbReference>
<comment type="function">
    <text evidence="12 15">Subunits I and II form the functional core of the enzyme complex. Electrons originating in cytochrome c are transferred via heme a and Cu(A) to the binuclear center formed by heme a3 and Cu(B).</text>
</comment>
<feature type="region of interest" description="Disordered" evidence="16">
    <location>
        <begin position="331"/>
        <end position="369"/>
    </location>
</feature>
<dbReference type="PANTHER" id="PTHR22888:SF9">
    <property type="entry name" value="CYTOCHROME C OXIDASE SUBUNIT 2"/>
    <property type="match status" value="1"/>
</dbReference>
<comment type="catalytic activity">
    <reaction evidence="13 15">
        <text>4 Fe(II)-[cytochrome c] + O2 + 8 H(+)(in) = 4 Fe(III)-[cytochrome c] + 2 H2O + 4 H(+)(out)</text>
        <dbReference type="Rhea" id="RHEA:11436"/>
        <dbReference type="Rhea" id="RHEA-COMP:10350"/>
        <dbReference type="Rhea" id="RHEA-COMP:14399"/>
        <dbReference type="ChEBI" id="CHEBI:15377"/>
        <dbReference type="ChEBI" id="CHEBI:15378"/>
        <dbReference type="ChEBI" id="CHEBI:15379"/>
        <dbReference type="ChEBI" id="CHEBI:29033"/>
        <dbReference type="ChEBI" id="CHEBI:29034"/>
        <dbReference type="EC" id="7.1.1.9"/>
    </reaction>
</comment>
<dbReference type="InterPro" id="IPR001505">
    <property type="entry name" value="Copper_CuA"/>
</dbReference>
<feature type="domain" description="Cytochrome oxidase subunit II copper A binding" evidence="18">
    <location>
        <begin position="184"/>
        <end position="326"/>
    </location>
</feature>
<dbReference type="Gene3D" id="2.60.40.420">
    <property type="entry name" value="Cupredoxins - blue copper proteins"/>
    <property type="match status" value="1"/>
</dbReference>
<dbReference type="Proteomes" id="UP000680116">
    <property type="component" value="Chromosome"/>
</dbReference>
<keyword evidence="7" id="KW-1278">Translocase</keyword>
<evidence type="ECO:0000256" key="7">
    <source>
        <dbReference type="ARBA" id="ARBA00022967"/>
    </source>
</evidence>
<evidence type="ECO:0000256" key="8">
    <source>
        <dbReference type="ARBA" id="ARBA00022982"/>
    </source>
</evidence>
<dbReference type="SUPFAM" id="SSF49503">
    <property type="entry name" value="Cupredoxins"/>
    <property type="match status" value="1"/>
</dbReference>